<keyword evidence="1" id="KW-0472">Membrane</keyword>
<organism evidence="2 3">
    <name type="scientific">Psychrosphaera haliotis</name>
    <dbReference type="NCBI Taxonomy" id="555083"/>
    <lineage>
        <taxon>Bacteria</taxon>
        <taxon>Pseudomonadati</taxon>
        <taxon>Pseudomonadota</taxon>
        <taxon>Gammaproteobacteria</taxon>
        <taxon>Alteromonadales</taxon>
        <taxon>Pseudoalteromonadaceae</taxon>
        <taxon>Psychrosphaera</taxon>
    </lineage>
</organism>
<evidence type="ECO:0008006" key="4">
    <source>
        <dbReference type="Google" id="ProtNLM"/>
    </source>
</evidence>
<comment type="caution">
    <text evidence="2">The sequence shown here is derived from an EMBL/GenBank/DDBJ whole genome shotgun (WGS) entry which is preliminary data.</text>
</comment>
<feature type="transmembrane region" description="Helical" evidence="1">
    <location>
        <begin position="21"/>
        <end position="39"/>
    </location>
</feature>
<sequence length="162" mass="17351">MYLKKSSTLQPTSLANQAGSSLIVAVFLVVVFAILSLGITQTISSSNDQSINEILGTRALLAADSGNDFVLQQLFPINSNVSNCQASQQLYFNVDGLLHCNVVMQCSEETILNSSYFQVVSTGVCKAGLQGSNSNKLILDATCLANEVCVSRTIEVEAKKHE</sequence>
<reference evidence="2 3" key="1">
    <citation type="submission" date="2019-11" db="EMBL/GenBank/DDBJ databases">
        <title>P. haliotis isolates from Z. marina roots.</title>
        <authorList>
            <person name="Cohen M."/>
            <person name="Jospin G."/>
            <person name="Eisen J.A."/>
            <person name="Coil D.A."/>
        </authorList>
    </citation>
    <scope>NUCLEOTIDE SEQUENCE [LARGE SCALE GENOMIC DNA]</scope>
    <source>
        <strain evidence="2 3">UCD-MCMsp1aY</strain>
    </source>
</reference>
<name>A0A6N8FBG0_9GAMM</name>
<evidence type="ECO:0000256" key="1">
    <source>
        <dbReference type="SAM" id="Phobius"/>
    </source>
</evidence>
<gene>
    <name evidence="2" type="ORF">GNP35_10335</name>
</gene>
<protein>
    <recommendedName>
        <fullName evidence="4">MSHA biogenesis protein MshP</fullName>
    </recommendedName>
</protein>
<dbReference type="EMBL" id="WOCD01000003">
    <property type="protein sequence ID" value="MUH72859.1"/>
    <property type="molecule type" value="Genomic_DNA"/>
</dbReference>
<dbReference type="RefSeq" id="WP_155696004.1">
    <property type="nucleotide sequence ID" value="NZ_WOCD01000003.1"/>
</dbReference>
<evidence type="ECO:0000313" key="2">
    <source>
        <dbReference type="EMBL" id="MUH72859.1"/>
    </source>
</evidence>
<proteinExistence type="predicted"/>
<dbReference type="Proteomes" id="UP000439994">
    <property type="component" value="Unassembled WGS sequence"/>
</dbReference>
<keyword evidence="3" id="KW-1185">Reference proteome</keyword>
<accession>A0A6N8FBG0</accession>
<keyword evidence="1" id="KW-1133">Transmembrane helix</keyword>
<dbReference type="AlphaFoldDB" id="A0A6N8FBG0"/>
<keyword evidence="1" id="KW-0812">Transmembrane</keyword>
<dbReference type="OrthoDB" id="5768004at2"/>
<evidence type="ECO:0000313" key="3">
    <source>
        <dbReference type="Proteomes" id="UP000439994"/>
    </source>
</evidence>